<proteinExistence type="inferred from homology"/>
<name>A0A1M5API8_9BACT</name>
<dbReference type="Gene3D" id="3.40.50.360">
    <property type="match status" value="1"/>
</dbReference>
<dbReference type="InterPro" id="IPR001279">
    <property type="entry name" value="Metallo-B-lactamas"/>
</dbReference>
<dbReference type="CDD" id="cd07709">
    <property type="entry name" value="flavodiiron_proteins_MBL-fold"/>
    <property type="match status" value="1"/>
</dbReference>
<sequence>MHPVEIKKGIYNVGVVDWNIRDFHGYSTYKGTTYNAYLALDEKKALFDTVKKPFWSQLLHNIRKLVDPRSIDYLIVNHVEMDHSGSIPEVIEAIQPEKIFCSAMGKKALDAHFGSDRWPLEVVKSGQQISLGSRTVTFLETRMLHWPDSMFSYIPEEKLLISSDAFGQHWATSETFDDEVALPELLRHAAKYYANILLPYSPLIQKLLGTVSELGLEIDTIAPDHGIIWRSRPQAILEAYDIWSRQEARRKALIIYDTMWQSTEKMAHAVASGLAEEGVSFKMMSLKHNHRSDVMTEVLDSRALIFGSPTLNNGMLPTMADMLCYLKGLKPANKIAAAFGSYGWSGEAVKLITQQLEEMKMDLLEPGVRVQYVPDHDALAQCVELGRKVGRAVKETT</sequence>
<dbReference type="Proteomes" id="UP000184076">
    <property type="component" value="Unassembled WGS sequence"/>
</dbReference>
<dbReference type="PROSITE" id="PS50902">
    <property type="entry name" value="FLAVODOXIN_LIKE"/>
    <property type="match status" value="1"/>
</dbReference>
<dbReference type="OrthoDB" id="9800607at2"/>
<dbReference type="InterPro" id="IPR008254">
    <property type="entry name" value="Flavodoxin/NO_synth"/>
</dbReference>
<keyword evidence="4" id="KW-1185">Reference proteome</keyword>
<dbReference type="AlphaFoldDB" id="A0A1M5API8"/>
<dbReference type="InterPro" id="IPR045761">
    <property type="entry name" value="ODP_dom"/>
</dbReference>
<feature type="domain" description="Flavodoxin-like" evidence="2">
    <location>
        <begin position="252"/>
        <end position="390"/>
    </location>
</feature>
<dbReference type="SMART" id="SM00849">
    <property type="entry name" value="Lactamase_B"/>
    <property type="match status" value="1"/>
</dbReference>
<dbReference type="Pfam" id="PF00258">
    <property type="entry name" value="Flavodoxin_1"/>
    <property type="match status" value="1"/>
</dbReference>
<dbReference type="GO" id="GO:0009055">
    <property type="term" value="F:electron transfer activity"/>
    <property type="evidence" value="ECO:0007669"/>
    <property type="project" value="InterPro"/>
</dbReference>
<dbReference type="STRING" id="1121391.SAMN02745206_01744"/>
<gene>
    <name evidence="3" type="ORF">SAMN02745206_01744</name>
</gene>
<dbReference type="RefSeq" id="WP_073038610.1">
    <property type="nucleotide sequence ID" value="NZ_FQVB01000015.1"/>
</dbReference>
<dbReference type="SUPFAM" id="SSF52218">
    <property type="entry name" value="Flavoproteins"/>
    <property type="match status" value="1"/>
</dbReference>
<dbReference type="InterPro" id="IPR029039">
    <property type="entry name" value="Flavoprotein-like_sf"/>
</dbReference>
<evidence type="ECO:0000313" key="4">
    <source>
        <dbReference type="Proteomes" id="UP000184076"/>
    </source>
</evidence>
<accession>A0A1M5API8</accession>
<evidence type="ECO:0000313" key="3">
    <source>
        <dbReference type="EMBL" id="SHF32084.1"/>
    </source>
</evidence>
<dbReference type="GO" id="GO:0010181">
    <property type="term" value="F:FMN binding"/>
    <property type="evidence" value="ECO:0007669"/>
    <property type="project" value="InterPro"/>
</dbReference>
<dbReference type="GO" id="GO:0016491">
    <property type="term" value="F:oxidoreductase activity"/>
    <property type="evidence" value="ECO:0007669"/>
    <property type="project" value="InterPro"/>
</dbReference>
<dbReference type="Gene3D" id="3.60.15.10">
    <property type="entry name" value="Ribonuclease Z/Hydroxyacylglutathione hydrolase-like"/>
    <property type="match status" value="1"/>
</dbReference>
<dbReference type="InterPro" id="IPR036866">
    <property type="entry name" value="RibonucZ/Hydroxyglut_hydro"/>
</dbReference>
<evidence type="ECO:0000259" key="2">
    <source>
        <dbReference type="PROSITE" id="PS50902"/>
    </source>
</evidence>
<dbReference type="PIRSF" id="PIRSF005243">
    <property type="entry name" value="ROO"/>
    <property type="match status" value="1"/>
</dbReference>
<dbReference type="PANTHER" id="PTHR43717">
    <property type="entry name" value="ANAEROBIC NITRIC OXIDE REDUCTASE FLAVORUBREDOXIN"/>
    <property type="match status" value="1"/>
</dbReference>
<organism evidence="3 4">
    <name type="scientific">Desulfacinum infernum DSM 9756</name>
    <dbReference type="NCBI Taxonomy" id="1121391"/>
    <lineage>
        <taxon>Bacteria</taxon>
        <taxon>Pseudomonadati</taxon>
        <taxon>Thermodesulfobacteriota</taxon>
        <taxon>Syntrophobacteria</taxon>
        <taxon>Syntrophobacterales</taxon>
        <taxon>Syntrophobacteraceae</taxon>
        <taxon>Desulfacinum</taxon>
    </lineage>
</organism>
<dbReference type="Pfam" id="PF19583">
    <property type="entry name" value="ODP"/>
    <property type="match status" value="1"/>
</dbReference>
<protein>
    <submittedName>
        <fullName evidence="3">Flavorubredoxin</fullName>
    </submittedName>
</protein>
<reference evidence="4" key="1">
    <citation type="submission" date="2016-11" db="EMBL/GenBank/DDBJ databases">
        <authorList>
            <person name="Varghese N."/>
            <person name="Submissions S."/>
        </authorList>
    </citation>
    <scope>NUCLEOTIDE SEQUENCE [LARGE SCALE GENOMIC DNA]</scope>
    <source>
        <strain evidence="4">DSM 9756</strain>
    </source>
</reference>
<evidence type="ECO:0000256" key="1">
    <source>
        <dbReference type="ARBA" id="ARBA00007121"/>
    </source>
</evidence>
<dbReference type="PANTHER" id="PTHR43717:SF1">
    <property type="entry name" value="ANAEROBIC NITRIC OXIDE REDUCTASE FLAVORUBREDOXIN"/>
    <property type="match status" value="1"/>
</dbReference>
<dbReference type="GO" id="GO:0046872">
    <property type="term" value="F:metal ion binding"/>
    <property type="evidence" value="ECO:0007669"/>
    <property type="project" value="InterPro"/>
</dbReference>
<dbReference type="InterPro" id="IPR016440">
    <property type="entry name" value="Rubredoxin-O_OxRdtase"/>
</dbReference>
<dbReference type="EMBL" id="FQVB01000015">
    <property type="protein sequence ID" value="SHF32084.1"/>
    <property type="molecule type" value="Genomic_DNA"/>
</dbReference>
<comment type="similarity">
    <text evidence="1">In the N-terminal section; belongs to the zinc metallo-hydrolase group 3 family.</text>
</comment>
<dbReference type="SUPFAM" id="SSF56281">
    <property type="entry name" value="Metallo-hydrolase/oxidoreductase"/>
    <property type="match status" value="1"/>
</dbReference>